<evidence type="ECO:0000256" key="3">
    <source>
        <dbReference type="ARBA" id="ARBA00023033"/>
    </source>
</evidence>
<dbReference type="AlphaFoldDB" id="A0A438N017"/>
<accession>A0A438N017</accession>
<proteinExistence type="inferred from homology"/>
<dbReference type="Proteomes" id="UP000288859">
    <property type="component" value="Unassembled WGS sequence"/>
</dbReference>
<sequence>MTIVNRPNGETAPIDVLVVGAGIGGLFTAIELHRHGNRVPVIESKKGVGSIGDSVGIGVSATRQFAKWPGAQKRYEEIRYKPAMSWYTFDGEHLAGSLKALDSPGISIPVHLPKL</sequence>
<dbReference type="GO" id="GO:0004497">
    <property type="term" value="F:monooxygenase activity"/>
    <property type="evidence" value="ECO:0007669"/>
    <property type="project" value="UniProtKB-KW"/>
</dbReference>
<dbReference type="PANTHER" id="PTHR13789">
    <property type="entry name" value="MONOOXYGENASE"/>
    <property type="match status" value="1"/>
</dbReference>
<reference evidence="5 6" key="1">
    <citation type="submission" date="2017-03" db="EMBL/GenBank/DDBJ databases">
        <title>Genomes of endolithic fungi from Antarctica.</title>
        <authorList>
            <person name="Coleine C."/>
            <person name="Masonjones S."/>
            <person name="Stajich J.E."/>
        </authorList>
    </citation>
    <scope>NUCLEOTIDE SEQUENCE [LARGE SCALE GENOMIC DNA]</scope>
    <source>
        <strain evidence="5 6">CCFEE 6314</strain>
    </source>
</reference>
<dbReference type="SUPFAM" id="SSF51905">
    <property type="entry name" value="FAD/NAD(P)-binding domain"/>
    <property type="match status" value="1"/>
</dbReference>
<dbReference type="EMBL" id="NAJM01000032">
    <property type="protein sequence ID" value="RVX69034.1"/>
    <property type="molecule type" value="Genomic_DNA"/>
</dbReference>
<dbReference type="InterPro" id="IPR050493">
    <property type="entry name" value="FAD-dep_Monooxygenase_BioMet"/>
</dbReference>
<dbReference type="Pfam" id="PF01266">
    <property type="entry name" value="DAO"/>
    <property type="match status" value="1"/>
</dbReference>
<evidence type="ECO:0000313" key="6">
    <source>
        <dbReference type="Proteomes" id="UP000288859"/>
    </source>
</evidence>
<organism evidence="5 6">
    <name type="scientific">Exophiala mesophila</name>
    <name type="common">Black yeast-like fungus</name>
    <dbReference type="NCBI Taxonomy" id="212818"/>
    <lineage>
        <taxon>Eukaryota</taxon>
        <taxon>Fungi</taxon>
        <taxon>Dikarya</taxon>
        <taxon>Ascomycota</taxon>
        <taxon>Pezizomycotina</taxon>
        <taxon>Eurotiomycetes</taxon>
        <taxon>Chaetothyriomycetidae</taxon>
        <taxon>Chaetothyriales</taxon>
        <taxon>Herpotrichiellaceae</taxon>
        <taxon>Exophiala</taxon>
    </lineage>
</organism>
<dbReference type="OrthoDB" id="16820at2759"/>
<protein>
    <recommendedName>
        <fullName evidence="4">FAD dependent oxidoreductase domain-containing protein</fullName>
    </recommendedName>
</protein>
<dbReference type="Gene3D" id="3.50.50.60">
    <property type="entry name" value="FAD/NAD(P)-binding domain"/>
    <property type="match status" value="1"/>
</dbReference>
<dbReference type="Gene3D" id="3.30.9.30">
    <property type="match status" value="1"/>
</dbReference>
<evidence type="ECO:0000259" key="4">
    <source>
        <dbReference type="Pfam" id="PF01266"/>
    </source>
</evidence>
<dbReference type="PANTHER" id="PTHR13789:SF147">
    <property type="entry name" value="PUTATIVE (AFU_ORTHOLOGUE AFUA_2G01950)-RELATED"/>
    <property type="match status" value="1"/>
</dbReference>
<comment type="caution">
    <text evidence="5">The sequence shown here is derived from an EMBL/GenBank/DDBJ whole genome shotgun (WGS) entry which is preliminary data.</text>
</comment>
<keyword evidence="2" id="KW-0560">Oxidoreductase</keyword>
<dbReference type="InterPro" id="IPR006076">
    <property type="entry name" value="FAD-dep_OxRdtase"/>
</dbReference>
<keyword evidence="3" id="KW-0503">Monooxygenase</keyword>
<dbReference type="InterPro" id="IPR036188">
    <property type="entry name" value="FAD/NAD-bd_sf"/>
</dbReference>
<comment type="similarity">
    <text evidence="1">Belongs to the paxM FAD-dependent monooxygenase family.</text>
</comment>
<feature type="domain" description="FAD dependent oxidoreductase" evidence="4">
    <location>
        <begin position="15"/>
        <end position="53"/>
    </location>
</feature>
<name>A0A438N017_EXOME</name>
<evidence type="ECO:0000313" key="5">
    <source>
        <dbReference type="EMBL" id="RVX69034.1"/>
    </source>
</evidence>
<gene>
    <name evidence="5" type="ORF">B0A52_06747</name>
</gene>
<evidence type="ECO:0000256" key="2">
    <source>
        <dbReference type="ARBA" id="ARBA00023002"/>
    </source>
</evidence>
<evidence type="ECO:0000256" key="1">
    <source>
        <dbReference type="ARBA" id="ARBA00007992"/>
    </source>
</evidence>